<evidence type="ECO:0000256" key="9">
    <source>
        <dbReference type="ARBA" id="ARBA00022982"/>
    </source>
</evidence>
<sequence length="437" mass="49854">MLNLSLLSFFYILFTSSSVYPLAILMMLMLLYYMTSLSMSSNSPLLSVMGDMLHDEMGLFMSLLTFFIIVMSFVYALSFSNYKLMTVTLLSLLFFCLQVFTTDSMFLLYFFYESSLVPILFIIVKWGSYPERSISAIVMLFYTLFFSAPFILILVTIYLSLMTFSFSILTMYSYSSTLLVTVLIFMAFAVKLPMYGLHQWLPMAHVEAPTFGSVILAALLLKLGGVGLVRMLPFMNISHLTSSILGYLMVMTVFSFLCCCFQSDMKRLIAYSSVAHMMTVPILVLSMNMLSVQSIVMIMLFHGLSSSMLFMLVGTLYSMYGSRQLVLMRGLILISPLLSFLAILMFFFTISAPPFPSFIAEVYFMMSSYIMSANLVWVFIPMVFLGLLYNLNWLVSVLFSGSINMNYSESNIKYVYMMPLALILINTLSFMFMFFLF</sequence>
<evidence type="ECO:0000256" key="16">
    <source>
        <dbReference type="RuleBase" id="RU003297"/>
    </source>
</evidence>
<keyword evidence="8" id="KW-1278">Translocase</keyword>
<dbReference type="AlphaFoldDB" id="A0AB39A6E6"/>
<dbReference type="GO" id="GO:0048039">
    <property type="term" value="F:ubiquinone binding"/>
    <property type="evidence" value="ECO:0007669"/>
    <property type="project" value="TreeGrafter"/>
</dbReference>
<dbReference type="EC" id="7.1.1.2" evidence="3 16"/>
<keyword evidence="10 16" id="KW-1133">Transmembrane helix</keyword>
<dbReference type="GO" id="GO:0003954">
    <property type="term" value="F:NADH dehydrogenase activity"/>
    <property type="evidence" value="ECO:0007669"/>
    <property type="project" value="TreeGrafter"/>
</dbReference>
<dbReference type="GO" id="GO:0031966">
    <property type="term" value="C:mitochondrial membrane"/>
    <property type="evidence" value="ECO:0007669"/>
    <property type="project" value="UniProtKB-SubCell"/>
</dbReference>
<feature type="transmembrane region" description="Helical" evidence="16">
    <location>
        <begin position="136"/>
        <end position="159"/>
    </location>
</feature>
<keyword evidence="9 16" id="KW-0249">Electron transport</keyword>
<evidence type="ECO:0000256" key="7">
    <source>
        <dbReference type="ARBA" id="ARBA00022692"/>
    </source>
</evidence>
<organism evidence="18">
    <name type="scientific">Asplanchna sp</name>
    <dbReference type="NCBI Taxonomy" id="3231738"/>
    <lineage>
        <taxon>Eukaryota</taxon>
        <taxon>Metazoa</taxon>
        <taxon>Spiralia</taxon>
        <taxon>Gnathifera</taxon>
        <taxon>Rotifera</taxon>
        <taxon>Eurotatoria</taxon>
        <taxon>Monogononta</taxon>
        <taxon>Pseudotrocha</taxon>
        <taxon>Ploima</taxon>
        <taxon>Asplanchnidae</taxon>
        <taxon>Asplanchna</taxon>
    </lineage>
</organism>
<evidence type="ECO:0000313" key="18">
    <source>
        <dbReference type="EMBL" id="XDF22623.1"/>
    </source>
</evidence>
<keyword evidence="7 16" id="KW-0812">Transmembrane</keyword>
<evidence type="ECO:0000256" key="14">
    <source>
        <dbReference type="ARBA" id="ARBA00023136"/>
    </source>
</evidence>
<feature type="transmembrane region" description="Helical" evidence="16">
    <location>
        <begin position="171"/>
        <end position="190"/>
    </location>
</feature>
<protein>
    <recommendedName>
        <fullName evidence="4 16">NADH-ubiquinone oxidoreductase chain 4</fullName>
        <ecNumber evidence="3 16">7.1.1.2</ecNumber>
    </recommendedName>
</protein>
<feature type="transmembrane region" description="Helical" evidence="16">
    <location>
        <begin position="57"/>
        <end position="77"/>
    </location>
</feature>
<dbReference type="GO" id="GO:0042773">
    <property type="term" value="P:ATP synthesis coupled electron transport"/>
    <property type="evidence" value="ECO:0007669"/>
    <property type="project" value="InterPro"/>
</dbReference>
<evidence type="ECO:0000256" key="12">
    <source>
        <dbReference type="ARBA" id="ARBA00023075"/>
    </source>
</evidence>
<keyword evidence="14 16" id="KW-0472">Membrane</keyword>
<evidence type="ECO:0000256" key="6">
    <source>
        <dbReference type="ARBA" id="ARBA00022660"/>
    </source>
</evidence>
<feature type="transmembrane region" description="Helical" evidence="16">
    <location>
        <begin position="375"/>
        <end position="402"/>
    </location>
</feature>
<feature type="transmembrane region" description="Helical" evidence="16">
    <location>
        <begin position="106"/>
        <end position="124"/>
    </location>
</feature>
<evidence type="ECO:0000256" key="11">
    <source>
        <dbReference type="ARBA" id="ARBA00023027"/>
    </source>
</evidence>
<dbReference type="EMBL" id="PP988072">
    <property type="protein sequence ID" value="XDF22623.1"/>
    <property type="molecule type" value="Genomic_DNA"/>
</dbReference>
<feature type="transmembrane region" description="Helical" evidence="16">
    <location>
        <begin position="84"/>
        <end position="100"/>
    </location>
</feature>
<dbReference type="GO" id="GO:0008137">
    <property type="term" value="F:NADH dehydrogenase (ubiquinone) activity"/>
    <property type="evidence" value="ECO:0007669"/>
    <property type="project" value="UniProtKB-UniRule"/>
</dbReference>
<evidence type="ECO:0000259" key="17">
    <source>
        <dbReference type="Pfam" id="PF00361"/>
    </source>
</evidence>
<evidence type="ECO:0000256" key="4">
    <source>
        <dbReference type="ARBA" id="ARBA00021006"/>
    </source>
</evidence>
<proteinExistence type="inferred from homology"/>
<comment type="subcellular location">
    <subcellularLocation>
        <location evidence="1 16">Mitochondrion membrane</location>
        <topology evidence="1 16">Multi-pass membrane protein</topology>
    </subcellularLocation>
</comment>
<keyword evidence="5 16" id="KW-0813">Transport</keyword>
<feature type="transmembrane region" description="Helical" evidence="16">
    <location>
        <begin position="244"/>
        <end position="261"/>
    </location>
</feature>
<evidence type="ECO:0000256" key="15">
    <source>
        <dbReference type="ARBA" id="ARBA00049551"/>
    </source>
</evidence>
<geneLocation type="mitochondrion" evidence="18"/>
<dbReference type="Pfam" id="PF00361">
    <property type="entry name" value="Proton_antipo_M"/>
    <property type="match status" value="1"/>
</dbReference>
<feature type="transmembrane region" description="Helical" evidence="16">
    <location>
        <begin position="414"/>
        <end position="436"/>
    </location>
</feature>
<evidence type="ECO:0000256" key="5">
    <source>
        <dbReference type="ARBA" id="ARBA00022448"/>
    </source>
</evidence>
<feature type="transmembrane region" description="Helical" evidence="16">
    <location>
        <begin position="211"/>
        <end position="232"/>
    </location>
</feature>
<keyword evidence="13 16" id="KW-0496">Mitochondrion</keyword>
<feature type="domain" description="NADH:quinone oxidoreductase/Mrp antiporter transmembrane" evidence="17">
    <location>
        <begin position="104"/>
        <end position="379"/>
    </location>
</feature>
<feature type="transmembrane region" description="Helical" evidence="16">
    <location>
        <begin position="331"/>
        <end position="355"/>
    </location>
</feature>
<dbReference type="PANTHER" id="PTHR43507">
    <property type="entry name" value="NADH-UBIQUINONE OXIDOREDUCTASE CHAIN 4"/>
    <property type="match status" value="1"/>
</dbReference>
<evidence type="ECO:0000256" key="8">
    <source>
        <dbReference type="ARBA" id="ARBA00022967"/>
    </source>
</evidence>
<evidence type="ECO:0000256" key="10">
    <source>
        <dbReference type="ARBA" id="ARBA00022989"/>
    </source>
</evidence>
<dbReference type="InterPro" id="IPR003918">
    <property type="entry name" value="NADH_UbQ_OxRdtase"/>
</dbReference>
<feature type="transmembrane region" description="Helical" evidence="16">
    <location>
        <begin position="268"/>
        <end position="289"/>
    </location>
</feature>
<keyword evidence="12 16" id="KW-0830">Ubiquinone</keyword>
<keyword evidence="6 16" id="KW-0679">Respiratory chain</keyword>
<gene>
    <name evidence="18" type="primary">ND4</name>
</gene>
<dbReference type="PANTHER" id="PTHR43507:SF20">
    <property type="entry name" value="NADH-UBIQUINONE OXIDOREDUCTASE CHAIN 4"/>
    <property type="match status" value="1"/>
</dbReference>
<dbReference type="InterPro" id="IPR001750">
    <property type="entry name" value="ND/Mrp_TM"/>
</dbReference>
<evidence type="ECO:0000256" key="13">
    <source>
        <dbReference type="ARBA" id="ARBA00023128"/>
    </source>
</evidence>
<evidence type="ECO:0000256" key="3">
    <source>
        <dbReference type="ARBA" id="ARBA00012944"/>
    </source>
</evidence>
<name>A0AB39A6E6_9BILA</name>
<comment type="catalytic activity">
    <reaction evidence="15 16">
        <text>a ubiquinone + NADH + 5 H(+)(in) = a ubiquinol + NAD(+) + 4 H(+)(out)</text>
        <dbReference type="Rhea" id="RHEA:29091"/>
        <dbReference type="Rhea" id="RHEA-COMP:9565"/>
        <dbReference type="Rhea" id="RHEA-COMP:9566"/>
        <dbReference type="ChEBI" id="CHEBI:15378"/>
        <dbReference type="ChEBI" id="CHEBI:16389"/>
        <dbReference type="ChEBI" id="CHEBI:17976"/>
        <dbReference type="ChEBI" id="CHEBI:57540"/>
        <dbReference type="ChEBI" id="CHEBI:57945"/>
        <dbReference type="EC" id="7.1.1.2"/>
    </reaction>
</comment>
<feature type="transmembrane region" description="Helical" evidence="16">
    <location>
        <begin position="9"/>
        <end position="34"/>
    </location>
</feature>
<evidence type="ECO:0000256" key="2">
    <source>
        <dbReference type="ARBA" id="ARBA00009025"/>
    </source>
</evidence>
<comment type="function">
    <text evidence="16">Core subunit of the mitochondrial membrane respiratory chain NADH dehydrogenase (Complex I) which catalyzes electron transfer from NADH through the respiratory chain, using ubiquinone as an electron acceptor. Essential for the catalytic activity and assembly of complex I.</text>
</comment>
<keyword evidence="11 16" id="KW-0520">NAD</keyword>
<comment type="similarity">
    <text evidence="2 16">Belongs to the complex I subunit 4 family.</text>
</comment>
<reference evidence="18" key="1">
    <citation type="submission" date="2024-07" db="EMBL/GenBank/DDBJ databases">
        <title>Complete of mitochondrial genome sequence and phylogenetic analysis of Asplanchna Sp. (Rotifera, Asplanchnidae).</title>
        <authorList>
            <person name="Cheng S."/>
            <person name="He R."/>
        </authorList>
    </citation>
    <scope>NUCLEOTIDE SEQUENCE</scope>
</reference>
<dbReference type="PRINTS" id="PR01437">
    <property type="entry name" value="NUOXDRDTASE4"/>
</dbReference>
<accession>A0AB39A6E6</accession>
<dbReference type="GO" id="GO:0015990">
    <property type="term" value="P:electron transport coupled proton transport"/>
    <property type="evidence" value="ECO:0007669"/>
    <property type="project" value="TreeGrafter"/>
</dbReference>
<feature type="transmembrane region" description="Helical" evidence="16">
    <location>
        <begin position="295"/>
        <end position="319"/>
    </location>
</feature>
<evidence type="ECO:0000256" key="1">
    <source>
        <dbReference type="ARBA" id="ARBA00004225"/>
    </source>
</evidence>